<dbReference type="EMBL" id="JBHLXE010000010">
    <property type="protein sequence ID" value="MFC0178555.1"/>
    <property type="molecule type" value="Genomic_DNA"/>
</dbReference>
<sequence>MHIFSKHILLFILVIINYPAFAKDCEDGEIKIGSYRAQCHNGKIVTNSYRQDCISDETLIASCALPRNQNVIICTNQHTQSAYYSFIENGDEKLRLNFDSTNQLIRIKETKTNTTQLKFKYHDNNYTFSIPNEKFKTWSTINIIDSNNVRTELNCHENLFGEKDIVNHAIFDESE</sequence>
<name>A0ABV6C8X5_9GAMM</name>
<dbReference type="Proteomes" id="UP001589758">
    <property type="component" value="Unassembled WGS sequence"/>
</dbReference>
<evidence type="ECO:0000313" key="3">
    <source>
        <dbReference type="Proteomes" id="UP001589758"/>
    </source>
</evidence>
<protein>
    <submittedName>
        <fullName evidence="2">Uncharacterized protein</fullName>
    </submittedName>
</protein>
<comment type="caution">
    <text evidence="2">The sequence shown here is derived from an EMBL/GenBank/DDBJ whole genome shotgun (WGS) entry which is preliminary data.</text>
</comment>
<keyword evidence="3" id="KW-1185">Reference proteome</keyword>
<evidence type="ECO:0000256" key="1">
    <source>
        <dbReference type="SAM" id="SignalP"/>
    </source>
</evidence>
<feature type="signal peptide" evidence="1">
    <location>
        <begin position="1"/>
        <end position="22"/>
    </location>
</feature>
<reference evidence="2 3" key="1">
    <citation type="submission" date="2024-09" db="EMBL/GenBank/DDBJ databases">
        <authorList>
            <person name="Sun Q."/>
            <person name="Mori K."/>
        </authorList>
    </citation>
    <scope>NUCLEOTIDE SEQUENCE [LARGE SCALE GENOMIC DNA]</scope>
    <source>
        <strain evidence="2 3">CCM 8545</strain>
    </source>
</reference>
<keyword evidence="1" id="KW-0732">Signal</keyword>
<evidence type="ECO:0000313" key="2">
    <source>
        <dbReference type="EMBL" id="MFC0178555.1"/>
    </source>
</evidence>
<feature type="chain" id="PRO_5046287117" evidence="1">
    <location>
        <begin position="23"/>
        <end position="175"/>
    </location>
</feature>
<accession>A0ABV6C8X5</accession>
<organism evidence="2 3">
    <name type="scientific">Thorsellia kenyensis</name>
    <dbReference type="NCBI Taxonomy" id="1549888"/>
    <lineage>
        <taxon>Bacteria</taxon>
        <taxon>Pseudomonadati</taxon>
        <taxon>Pseudomonadota</taxon>
        <taxon>Gammaproteobacteria</taxon>
        <taxon>Enterobacterales</taxon>
        <taxon>Thorselliaceae</taxon>
        <taxon>Thorsellia</taxon>
    </lineage>
</organism>
<gene>
    <name evidence="2" type="ORF">ACFFIT_00310</name>
</gene>
<dbReference type="RefSeq" id="WP_385875331.1">
    <property type="nucleotide sequence ID" value="NZ_JBHLXE010000010.1"/>
</dbReference>
<proteinExistence type="predicted"/>